<evidence type="ECO:0000256" key="4">
    <source>
        <dbReference type="ARBA" id="ARBA00022670"/>
    </source>
</evidence>
<dbReference type="PROSITE" id="PS00973">
    <property type="entry name" value="USP_2"/>
    <property type="match status" value="1"/>
</dbReference>
<keyword evidence="6" id="KW-0378">Hydrolase</keyword>
<keyword evidence="5" id="KW-0833">Ubl conjugation pathway</keyword>
<dbReference type="FunCoup" id="A0A0L0HDI9">
    <property type="interactions" value="134"/>
</dbReference>
<feature type="domain" description="USP" evidence="9">
    <location>
        <begin position="138"/>
        <end position="443"/>
    </location>
</feature>
<dbReference type="GO" id="GO:0006508">
    <property type="term" value="P:proteolysis"/>
    <property type="evidence" value="ECO:0007669"/>
    <property type="project" value="UniProtKB-KW"/>
</dbReference>
<dbReference type="InterPro" id="IPR018200">
    <property type="entry name" value="USP_CS"/>
</dbReference>
<keyword evidence="11" id="KW-1185">Reference proteome</keyword>
<dbReference type="Gene3D" id="3.90.70.10">
    <property type="entry name" value="Cysteine proteinases"/>
    <property type="match status" value="1"/>
</dbReference>
<evidence type="ECO:0000256" key="8">
    <source>
        <dbReference type="SAM" id="MobiDB-lite"/>
    </source>
</evidence>
<protein>
    <recommendedName>
        <fullName evidence="3">ubiquitinyl hydrolase 1</fullName>
        <ecNumber evidence="3">3.4.19.12</ecNumber>
    </recommendedName>
</protein>
<dbReference type="OMA" id="DYCFVCA"/>
<keyword evidence="7" id="KW-0788">Thiol protease</keyword>
<dbReference type="GO" id="GO:0005634">
    <property type="term" value="C:nucleus"/>
    <property type="evidence" value="ECO:0007669"/>
    <property type="project" value="TreeGrafter"/>
</dbReference>
<dbReference type="GeneID" id="27688355"/>
<dbReference type="OrthoDB" id="420187at2759"/>
<dbReference type="Pfam" id="PF00443">
    <property type="entry name" value="UCH"/>
    <property type="match status" value="1"/>
</dbReference>
<evidence type="ECO:0000256" key="2">
    <source>
        <dbReference type="ARBA" id="ARBA00009085"/>
    </source>
</evidence>
<dbReference type="InterPro" id="IPR038765">
    <property type="entry name" value="Papain-like_cys_pep_sf"/>
</dbReference>
<feature type="region of interest" description="Disordered" evidence="8">
    <location>
        <begin position="450"/>
        <end position="592"/>
    </location>
</feature>
<dbReference type="InterPro" id="IPR050164">
    <property type="entry name" value="Peptidase_C19"/>
</dbReference>
<evidence type="ECO:0000256" key="1">
    <source>
        <dbReference type="ARBA" id="ARBA00000707"/>
    </source>
</evidence>
<dbReference type="EC" id="3.4.19.12" evidence="3"/>
<evidence type="ECO:0000256" key="3">
    <source>
        <dbReference type="ARBA" id="ARBA00012759"/>
    </source>
</evidence>
<reference evidence="10 11" key="1">
    <citation type="submission" date="2009-08" db="EMBL/GenBank/DDBJ databases">
        <title>The Genome Sequence of Spizellomyces punctatus strain DAOM BR117.</title>
        <authorList>
            <consortium name="The Broad Institute Genome Sequencing Platform"/>
            <person name="Russ C."/>
            <person name="Cuomo C."/>
            <person name="Shea T."/>
            <person name="Young S.K."/>
            <person name="Zeng Q."/>
            <person name="Koehrsen M."/>
            <person name="Haas B."/>
            <person name="Borodovsky M."/>
            <person name="Guigo R."/>
            <person name="Alvarado L."/>
            <person name="Berlin A."/>
            <person name="Bochicchio J."/>
            <person name="Borenstein D."/>
            <person name="Chapman S."/>
            <person name="Chen Z."/>
            <person name="Engels R."/>
            <person name="Freedman E."/>
            <person name="Gellesch M."/>
            <person name="Goldberg J."/>
            <person name="Griggs A."/>
            <person name="Gujja S."/>
            <person name="Heiman D."/>
            <person name="Hepburn T."/>
            <person name="Howarth C."/>
            <person name="Jen D."/>
            <person name="Larson L."/>
            <person name="Lewis B."/>
            <person name="Mehta T."/>
            <person name="Park D."/>
            <person name="Pearson M."/>
            <person name="Roberts A."/>
            <person name="Saif S."/>
            <person name="Shenoy N."/>
            <person name="Sisk P."/>
            <person name="Stolte C."/>
            <person name="Sykes S."/>
            <person name="Thomson T."/>
            <person name="Walk T."/>
            <person name="White J."/>
            <person name="Yandava C."/>
            <person name="Burger G."/>
            <person name="Gray M.W."/>
            <person name="Holland P.W.H."/>
            <person name="King N."/>
            <person name="Lang F.B.F."/>
            <person name="Roger A.J."/>
            <person name="Ruiz-Trillo I."/>
            <person name="Lander E."/>
            <person name="Nusbaum C."/>
        </authorList>
    </citation>
    <scope>NUCLEOTIDE SEQUENCE [LARGE SCALE GENOMIC DNA]</scope>
    <source>
        <strain evidence="10 11">DAOM BR117</strain>
    </source>
</reference>
<dbReference type="EMBL" id="KQ257457">
    <property type="protein sequence ID" value="KNC99540.1"/>
    <property type="molecule type" value="Genomic_DNA"/>
</dbReference>
<evidence type="ECO:0000256" key="5">
    <source>
        <dbReference type="ARBA" id="ARBA00022786"/>
    </source>
</evidence>
<dbReference type="FunFam" id="3.90.70.10:FF:000119">
    <property type="entry name" value="Ubiquitin specific peptidase 36"/>
    <property type="match status" value="1"/>
</dbReference>
<evidence type="ECO:0000313" key="11">
    <source>
        <dbReference type="Proteomes" id="UP000053201"/>
    </source>
</evidence>
<dbReference type="PANTHER" id="PTHR24006:SF758">
    <property type="entry name" value="UBIQUITIN CARBOXYL-TERMINAL HYDROLASE 36"/>
    <property type="match status" value="1"/>
</dbReference>
<dbReference type="VEuPathDB" id="FungiDB:SPPG_04930"/>
<sequence length="662" mass="74766">MPHHQSPYVKTRPSMGQPRQTPLNETLPQHPGKSVNVPRDLVEAGLHTKYTSAVFERRIEFREVRKPDIVQDALRRKYKPINLERCPTELKVSAGGPSSVALKVDAKADGDPLEPPPRVLFDKRLLQHQWLKFWAAGPGLYNTGTYCYMNAALQPLIHTRLFANACIDKLHSKTCRMSGACFLCKLEEYVIQNCVAAEGRSRNAVLNPTYFTKNIKLICRDFRYGKQEDAHEFLRCLMDKFQDSCLKGMKNLDHRTKTTTLIHQIFGGYTRSQIRCSQCQYKSNTYEPMLDMSLEVCSSLQKAFALHTKTEKLDGDNKYKCDRCKKLVDAQKRISIEVAPEVLTVQLKRFDVFGRGKNNTKVEFPEYLDLTASMTSRQQRTRYQLYAMIAHHGSSPNHGHYTAFAKDPNGTWHYYDDEDVTQTKLESVLEKKSQAYMLFYALLHEEQAPEAGAAGKTKRAEKERPVSKPQRDDMGVKISREEAMKKRKKTASPPAIAKNISKVSHAERSSPPKPQAPASIAPTPATSVTTSNTPSTIPSSALKPASSPKRRRSTDEDDNLTVQDLVDPAKPSSKRSKTSPPPAVPADIPHPIPLDNQYNAPIAQWGGLDVHMERVRRDRVLDLSKPKLKRPARDELEYDIGRVKKVKVKKEGNGTFGMKRGV</sequence>
<dbReference type="PROSITE" id="PS50235">
    <property type="entry name" value="USP_3"/>
    <property type="match status" value="1"/>
</dbReference>
<organism evidence="10 11">
    <name type="scientific">Spizellomyces punctatus (strain DAOM BR117)</name>
    <dbReference type="NCBI Taxonomy" id="645134"/>
    <lineage>
        <taxon>Eukaryota</taxon>
        <taxon>Fungi</taxon>
        <taxon>Fungi incertae sedis</taxon>
        <taxon>Chytridiomycota</taxon>
        <taxon>Chytridiomycota incertae sedis</taxon>
        <taxon>Chytridiomycetes</taxon>
        <taxon>Spizellomycetales</taxon>
        <taxon>Spizellomycetaceae</taxon>
        <taxon>Spizellomyces</taxon>
    </lineage>
</organism>
<dbReference type="GO" id="GO:0016579">
    <property type="term" value="P:protein deubiquitination"/>
    <property type="evidence" value="ECO:0007669"/>
    <property type="project" value="InterPro"/>
</dbReference>
<dbReference type="eggNOG" id="KOG1865">
    <property type="taxonomic scope" value="Eukaryota"/>
</dbReference>
<comment type="similarity">
    <text evidence="2">Belongs to the peptidase C19 family.</text>
</comment>
<dbReference type="PANTHER" id="PTHR24006">
    <property type="entry name" value="UBIQUITIN CARBOXYL-TERMINAL HYDROLASE"/>
    <property type="match status" value="1"/>
</dbReference>
<dbReference type="InterPro" id="IPR001394">
    <property type="entry name" value="Peptidase_C19_UCH"/>
</dbReference>
<proteinExistence type="inferred from homology"/>
<dbReference type="InterPro" id="IPR028889">
    <property type="entry name" value="USP"/>
</dbReference>
<dbReference type="SUPFAM" id="SSF54001">
    <property type="entry name" value="Cysteine proteinases"/>
    <property type="match status" value="1"/>
</dbReference>
<feature type="region of interest" description="Disordered" evidence="8">
    <location>
        <begin position="1"/>
        <end position="34"/>
    </location>
</feature>
<dbReference type="GO" id="GO:0005829">
    <property type="term" value="C:cytosol"/>
    <property type="evidence" value="ECO:0007669"/>
    <property type="project" value="TreeGrafter"/>
</dbReference>
<evidence type="ECO:0000259" key="9">
    <source>
        <dbReference type="PROSITE" id="PS50235"/>
    </source>
</evidence>
<dbReference type="GO" id="GO:0004843">
    <property type="term" value="F:cysteine-type deubiquitinase activity"/>
    <property type="evidence" value="ECO:0007669"/>
    <property type="project" value="UniProtKB-EC"/>
</dbReference>
<dbReference type="InParanoid" id="A0A0L0HDI9"/>
<dbReference type="AlphaFoldDB" id="A0A0L0HDI9"/>
<dbReference type="STRING" id="645134.A0A0L0HDI9"/>
<evidence type="ECO:0000256" key="6">
    <source>
        <dbReference type="ARBA" id="ARBA00022801"/>
    </source>
</evidence>
<feature type="compositionally biased region" description="Basic and acidic residues" evidence="8">
    <location>
        <begin position="458"/>
        <end position="484"/>
    </location>
</feature>
<feature type="compositionally biased region" description="Low complexity" evidence="8">
    <location>
        <begin position="516"/>
        <end position="547"/>
    </location>
</feature>
<keyword evidence="4" id="KW-0645">Protease</keyword>
<evidence type="ECO:0000256" key="7">
    <source>
        <dbReference type="ARBA" id="ARBA00022807"/>
    </source>
</evidence>
<evidence type="ECO:0000313" key="10">
    <source>
        <dbReference type="EMBL" id="KNC99540.1"/>
    </source>
</evidence>
<dbReference type="Proteomes" id="UP000053201">
    <property type="component" value="Unassembled WGS sequence"/>
</dbReference>
<name>A0A0L0HDI9_SPIPD</name>
<feature type="compositionally biased region" description="Pro residues" evidence="8">
    <location>
        <begin position="579"/>
        <end position="592"/>
    </location>
</feature>
<accession>A0A0L0HDI9</accession>
<gene>
    <name evidence="10" type="ORF">SPPG_04930</name>
</gene>
<comment type="catalytic activity">
    <reaction evidence="1">
        <text>Thiol-dependent hydrolysis of ester, thioester, amide, peptide and isopeptide bonds formed by the C-terminal Gly of ubiquitin (a 76-residue protein attached to proteins as an intracellular targeting signal).</text>
        <dbReference type="EC" id="3.4.19.12"/>
    </reaction>
</comment>
<dbReference type="RefSeq" id="XP_016607580.1">
    <property type="nucleotide sequence ID" value="XM_016753170.1"/>
</dbReference>
<feature type="compositionally biased region" description="Polar residues" evidence="8">
    <location>
        <begin position="17"/>
        <end position="27"/>
    </location>
</feature>